<sequence length="440" mass="41762">MNAPIDPAIAELLRGSALAPLIDRPVNDILRDLGLPQLPELPALPPLPEFPPLPVLDLAALARPLTDMASSFGTGTLGAAAGPGPDPTQVLTGITTALQTATTLGSSALQVVMALWQGAGAEAASGKATQASANGAALQTQSVQEKAVLTGAATSVGVGAGLMSAVVAKYTASVAAAAPFLAAPGGQAFLVAATVSAITEALAVVTKTRVELTGHSGNMGAAGQKVPITNAPTGVDSSQQIMQLLQMVTPLLTAASTGAQQLATLATANTSLLAPQPVAKPGADGEYGLDPAKPEGEHSGAGAGGAGGGGFGGGGFGGGGVGGAAPVAAPLNAYSGTRTAAVGPVPTNLAPGGGDPAAATRPAATIGSGSPGGMMPMGAAAGAGMGGPRGAGDAGDTPGFLVSAAHGDEVVGELGGASLPVVGAAEPVGGDSPPDKELTL</sequence>
<keyword evidence="3" id="KW-1185">Reference proteome</keyword>
<evidence type="ECO:0000313" key="3">
    <source>
        <dbReference type="Proteomes" id="UP001595696"/>
    </source>
</evidence>
<organism evidence="2 3">
    <name type="scientific">Nocardia jiangsuensis</name>
    <dbReference type="NCBI Taxonomy" id="1691563"/>
    <lineage>
        <taxon>Bacteria</taxon>
        <taxon>Bacillati</taxon>
        <taxon>Actinomycetota</taxon>
        <taxon>Actinomycetes</taxon>
        <taxon>Mycobacteriales</taxon>
        <taxon>Nocardiaceae</taxon>
        <taxon>Nocardia</taxon>
    </lineage>
</organism>
<evidence type="ECO:0008006" key="4">
    <source>
        <dbReference type="Google" id="ProtNLM"/>
    </source>
</evidence>
<evidence type="ECO:0000256" key="1">
    <source>
        <dbReference type="SAM" id="MobiDB-lite"/>
    </source>
</evidence>
<dbReference type="Proteomes" id="UP001595696">
    <property type="component" value="Unassembled WGS sequence"/>
</dbReference>
<feature type="region of interest" description="Disordered" evidence="1">
    <location>
        <begin position="345"/>
        <end position="400"/>
    </location>
</feature>
<comment type="caution">
    <text evidence="2">The sequence shown here is derived from an EMBL/GenBank/DDBJ whole genome shotgun (WGS) entry which is preliminary data.</text>
</comment>
<dbReference type="EMBL" id="JBHSAX010000017">
    <property type="protein sequence ID" value="MFC3964564.1"/>
    <property type="molecule type" value="Genomic_DNA"/>
</dbReference>
<protein>
    <recommendedName>
        <fullName evidence="4">PPE family protein</fullName>
    </recommendedName>
</protein>
<reference evidence="3" key="1">
    <citation type="journal article" date="2019" name="Int. J. Syst. Evol. Microbiol.">
        <title>The Global Catalogue of Microorganisms (GCM) 10K type strain sequencing project: providing services to taxonomists for standard genome sequencing and annotation.</title>
        <authorList>
            <consortium name="The Broad Institute Genomics Platform"/>
            <consortium name="The Broad Institute Genome Sequencing Center for Infectious Disease"/>
            <person name="Wu L."/>
            <person name="Ma J."/>
        </authorList>
    </citation>
    <scope>NUCLEOTIDE SEQUENCE [LARGE SCALE GENOMIC DNA]</scope>
    <source>
        <strain evidence="3">CGMCC 4.7330</strain>
    </source>
</reference>
<accession>A0ABV8DY51</accession>
<name>A0ABV8DY51_9NOCA</name>
<evidence type="ECO:0000313" key="2">
    <source>
        <dbReference type="EMBL" id="MFC3964564.1"/>
    </source>
</evidence>
<dbReference type="RefSeq" id="WP_378614317.1">
    <property type="nucleotide sequence ID" value="NZ_JBHSAX010000017.1"/>
</dbReference>
<gene>
    <name evidence="2" type="ORF">ACFO0B_21485</name>
</gene>
<feature type="compositionally biased region" description="Gly residues" evidence="1">
    <location>
        <begin position="381"/>
        <end position="393"/>
    </location>
</feature>
<feature type="region of interest" description="Disordered" evidence="1">
    <location>
        <begin position="275"/>
        <end position="305"/>
    </location>
</feature>
<proteinExistence type="predicted"/>